<keyword evidence="2" id="KW-1185">Reference proteome</keyword>
<comment type="caution">
    <text evidence="1">The sequence shown here is derived from an EMBL/GenBank/DDBJ whole genome shotgun (WGS) entry which is preliminary data.</text>
</comment>
<gene>
    <name evidence="1" type="ORF">ILT43_17755</name>
</gene>
<organism evidence="1 2">
    <name type="scientific">Sphingomonas longa</name>
    <dbReference type="NCBI Taxonomy" id="2778730"/>
    <lineage>
        <taxon>Bacteria</taxon>
        <taxon>Pseudomonadati</taxon>
        <taxon>Pseudomonadota</taxon>
        <taxon>Alphaproteobacteria</taxon>
        <taxon>Sphingomonadales</taxon>
        <taxon>Sphingomonadaceae</taxon>
        <taxon>Sphingomonas</taxon>
    </lineage>
</organism>
<evidence type="ECO:0000313" key="1">
    <source>
        <dbReference type="EMBL" id="MBM6578232.1"/>
    </source>
</evidence>
<sequence length="308" mass="33429">MRGWRAATVVMTLSTPTTAETIRVTGMLPATTSEAPLLRTIAVARFGGPDGDAVAGAIGARLAQADDEPRPFFDLVARPAAAEGVIDGQASVDISESSYTETRKRCAEKVKKECVRHERYVVECLRRSVALHGDWRLVRRRDDRVLFARPMAQEASDEACEDSGTLSDVGSTVDRMLNAVAAQVRVDIAPHRESWTPRIREGRDGMSKADAAAFKAAVAWTKTDVRAACDAFAAIEARAPHPSTRFNVALCAESRGDFAQAQAGYASVATWIPGDADDAQKGLRRVERLVAGERQMADVKRARSEARF</sequence>
<protein>
    <submittedName>
        <fullName evidence="1">Uncharacterized protein</fullName>
    </submittedName>
</protein>
<name>A0ABS2DBC0_9SPHN</name>
<dbReference type="RefSeq" id="WP_204200324.1">
    <property type="nucleotide sequence ID" value="NZ_JAFEMC010000006.1"/>
</dbReference>
<evidence type="ECO:0000313" key="2">
    <source>
        <dbReference type="Proteomes" id="UP000763641"/>
    </source>
</evidence>
<accession>A0ABS2DBC0</accession>
<reference evidence="1 2" key="1">
    <citation type="submission" date="2020-12" db="EMBL/GenBank/DDBJ databases">
        <title>Sphingomonas sp.</title>
        <authorList>
            <person name="Kim M.K."/>
        </authorList>
    </citation>
    <scope>NUCLEOTIDE SEQUENCE [LARGE SCALE GENOMIC DNA]</scope>
    <source>
        <strain evidence="1 2">BT552</strain>
    </source>
</reference>
<proteinExistence type="predicted"/>
<dbReference type="Proteomes" id="UP000763641">
    <property type="component" value="Unassembled WGS sequence"/>
</dbReference>
<dbReference type="EMBL" id="JAFEMC010000006">
    <property type="protein sequence ID" value="MBM6578232.1"/>
    <property type="molecule type" value="Genomic_DNA"/>
</dbReference>